<organism evidence="2 3">
    <name type="scientific">Penaeus vannamei</name>
    <name type="common">Whiteleg shrimp</name>
    <name type="synonym">Litopenaeus vannamei</name>
    <dbReference type="NCBI Taxonomy" id="6689"/>
    <lineage>
        <taxon>Eukaryota</taxon>
        <taxon>Metazoa</taxon>
        <taxon>Ecdysozoa</taxon>
        <taxon>Arthropoda</taxon>
        <taxon>Crustacea</taxon>
        <taxon>Multicrustacea</taxon>
        <taxon>Malacostraca</taxon>
        <taxon>Eumalacostraca</taxon>
        <taxon>Eucarida</taxon>
        <taxon>Decapoda</taxon>
        <taxon>Dendrobranchiata</taxon>
        <taxon>Penaeoidea</taxon>
        <taxon>Penaeidae</taxon>
        <taxon>Penaeus</taxon>
    </lineage>
</organism>
<feature type="compositionally biased region" description="Low complexity" evidence="1">
    <location>
        <begin position="368"/>
        <end position="388"/>
    </location>
</feature>
<feature type="compositionally biased region" description="Polar residues" evidence="1">
    <location>
        <begin position="144"/>
        <end position="159"/>
    </location>
</feature>
<reference evidence="2 3" key="2">
    <citation type="submission" date="2019-01" db="EMBL/GenBank/DDBJ databases">
        <title>The decoding of complex shrimp genome reveals the adaptation for benthos swimmer, frequently molting mechanism and breeding impact on genome.</title>
        <authorList>
            <person name="Sun Y."/>
            <person name="Gao Y."/>
            <person name="Yu Y."/>
        </authorList>
    </citation>
    <scope>NUCLEOTIDE SEQUENCE [LARGE SCALE GENOMIC DNA]</scope>
    <source>
        <tissue evidence="2">Muscle</tissue>
    </source>
</reference>
<evidence type="ECO:0000313" key="3">
    <source>
        <dbReference type="Proteomes" id="UP000283509"/>
    </source>
</evidence>
<feature type="region of interest" description="Disordered" evidence="1">
    <location>
        <begin position="144"/>
        <end position="200"/>
    </location>
</feature>
<comment type="caution">
    <text evidence="2">The sequence shown here is derived from an EMBL/GenBank/DDBJ whole genome shotgun (WGS) entry which is preliminary data.</text>
</comment>
<dbReference type="Proteomes" id="UP000283509">
    <property type="component" value="Unassembled WGS sequence"/>
</dbReference>
<gene>
    <name evidence="2" type="ORF">C7M84_004063</name>
</gene>
<sequence length="524" mass="56044">MCVPPRLGPVRRCQVGHPTRVMRLLLSSASISGRLTPSSLGRPRARGGAPTDATLLLLAASGDCETPSACSSEQGAPRGRPGGVARLQPPPPAEGARGISQHEEAAPSFPRAAGSRTKTKSTHLAATAEREMLAHVEHARNPIRTKNNSAQGPAGNTSPPACLQEQPRPGEGHPGTRDVAPARLALPSSGVPGPNEATRRRAGSFGASFVPSIPPPALPSPSPVHEWILVGAWKEQELHAWTAGKSAWSCPVSAVGTQILPAFDCTTKLLTPPHPPHPWYIHHAVRPDFMALAGRTAPASAHEQALSTCQDTRAKNIHFSVTQTFGRLRHTSHSVLILRIERRQSRPWRAPPPPPGGRRASAPRDGHSPTPSSSPAARRPQRRGVAAPPRRPGPCALPWHQCQASAQNTEAALQDLDADCPRENTSSKNSGHESLAPFGPSEDPTRRAPPASPERKQNPPARTCDPRRSGIGRTIWNLLGARHDGQAHPRGDRRAARRVNTRRRSSTSRHGSNRTATTRTRTKG</sequence>
<accession>A0A423TLG6</accession>
<feature type="region of interest" description="Disordered" evidence="1">
    <location>
        <begin position="419"/>
        <end position="524"/>
    </location>
</feature>
<dbReference type="AlphaFoldDB" id="A0A423TLG6"/>
<dbReference type="EMBL" id="QCYY01001541">
    <property type="protein sequence ID" value="ROT77296.1"/>
    <property type="molecule type" value="Genomic_DNA"/>
</dbReference>
<feature type="compositionally biased region" description="Polar residues" evidence="1">
    <location>
        <begin position="515"/>
        <end position="524"/>
    </location>
</feature>
<feature type="region of interest" description="Disordered" evidence="1">
    <location>
        <begin position="344"/>
        <end position="398"/>
    </location>
</feature>
<keyword evidence="3" id="KW-1185">Reference proteome</keyword>
<evidence type="ECO:0000256" key="1">
    <source>
        <dbReference type="SAM" id="MobiDB-lite"/>
    </source>
</evidence>
<evidence type="ECO:0000313" key="2">
    <source>
        <dbReference type="EMBL" id="ROT77296.1"/>
    </source>
</evidence>
<feature type="region of interest" description="Disordered" evidence="1">
    <location>
        <begin position="66"/>
        <end position="123"/>
    </location>
</feature>
<feature type="compositionally biased region" description="Basic residues" evidence="1">
    <location>
        <begin position="495"/>
        <end position="507"/>
    </location>
</feature>
<name>A0A423TLG6_PENVA</name>
<protein>
    <submittedName>
        <fullName evidence="2">Uncharacterized protein</fullName>
    </submittedName>
</protein>
<feature type="compositionally biased region" description="Low complexity" evidence="1">
    <location>
        <begin position="75"/>
        <end position="86"/>
    </location>
</feature>
<proteinExistence type="predicted"/>
<feature type="compositionally biased region" description="Basic and acidic residues" evidence="1">
    <location>
        <begin position="481"/>
        <end position="494"/>
    </location>
</feature>
<reference evidence="2 3" key="1">
    <citation type="submission" date="2018-04" db="EMBL/GenBank/DDBJ databases">
        <authorList>
            <person name="Zhang X."/>
            <person name="Yuan J."/>
            <person name="Li F."/>
            <person name="Xiang J."/>
        </authorList>
    </citation>
    <scope>NUCLEOTIDE SEQUENCE [LARGE SCALE GENOMIC DNA]</scope>
    <source>
        <tissue evidence="2">Muscle</tissue>
    </source>
</reference>